<dbReference type="PRINTS" id="PR00032">
    <property type="entry name" value="HTHARAC"/>
</dbReference>
<keyword evidence="9" id="KW-0010">Activator</keyword>
<dbReference type="InterPro" id="IPR035451">
    <property type="entry name" value="Ada-like_dom_sf"/>
</dbReference>
<proteinExistence type="predicted"/>
<reference evidence="13 14" key="1">
    <citation type="journal article" date="2014" name="Int. J. Syst. Evol. Microbiol.">
        <title>Complete genome sequence of Corynebacterium casei LMG S-19264T (=DSM 44701T), isolated from a smear-ripened cheese.</title>
        <authorList>
            <consortium name="US DOE Joint Genome Institute (JGI-PGF)"/>
            <person name="Walter F."/>
            <person name="Albersmeier A."/>
            <person name="Kalinowski J."/>
            <person name="Ruckert C."/>
        </authorList>
    </citation>
    <scope>NUCLEOTIDE SEQUENCE [LARGE SCALE GENOMIC DNA]</scope>
    <source>
        <strain evidence="13 14">CGMCC 1.15286</strain>
    </source>
</reference>
<evidence type="ECO:0000256" key="4">
    <source>
        <dbReference type="ARBA" id="ARBA00022723"/>
    </source>
</evidence>
<keyword evidence="6" id="KW-0862">Zinc</keyword>
<comment type="caution">
    <text evidence="13">The sequence shown here is derived from an EMBL/GenBank/DDBJ whole genome shotgun (WGS) entry which is preliminary data.</text>
</comment>
<organism evidence="13 14">
    <name type="scientific">Paenibacillus radicis</name>
    <name type="common">ex Gao et al. 2016</name>
    <dbReference type="NCBI Taxonomy" id="1737354"/>
    <lineage>
        <taxon>Bacteria</taxon>
        <taxon>Bacillati</taxon>
        <taxon>Bacillota</taxon>
        <taxon>Bacilli</taxon>
        <taxon>Bacillales</taxon>
        <taxon>Paenibacillaceae</taxon>
        <taxon>Paenibacillus</taxon>
    </lineage>
</organism>
<evidence type="ECO:0000256" key="3">
    <source>
        <dbReference type="ARBA" id="ARBA00022679"/>
    </source>
</evidence>
<dbReference type="GO" id="GO:0006281">
    <property type="term" value="P:DNA repair"/>
    <property type="evidence" value="ECO:0007669"/>
    <property type="project" value="UniProtKB-KW"/>
</dbReference>
<keyword evidence="3" id="KW-0808">Transferase</keyword>
<dbReference type="EMBL" id="BMHY01000003">
    <property type="protein sequence ID" value="GGG67502.1"/>
    <property type="molecule type" value="Genomic_DNA"/>
</dbReference>
<accession>A0A917H4A4</accession>
<evidence type="ECO:0000313" key="13">
    <source>
        <dbReference type="EMBL" id="GGG67502.1"/>
    </source>
</evidence>
<dbReference type="InterPro" id="IPR018060">
    <property type="entry name" value="HTH_AraC"/>
</dbReference>
<keyword evidence="14" id="KW-1185">Reference proteome</keyword>
<keyword evidence="8" id="KW-0238">DNA-binding</keyword>
<sequence>MDTELFDKVYESIVNRQPTYDGIYYTGVKTTKIVCRPSCRARTPKRENITLYPNLKSAIRDGFRPCKRCKPETPGTLNPDAMLAAQVDAIISANYTSALTLSSLADQLAISPYHLQRTYKRVTDRTPIERLHQVRLKEAKFLLADRKLTISGIALSVGYKHASHFAVWFREQTGLSPTAYRAAIQSNAESRTD</sequence>
<dbReference type="GO" id="GO:0043565">
    <property type="term" value="F:sequence-specific DNA binding"/>
    <property type="evidence" value="ECO:0007669"/>
    <property type="project" value="InterPro"/>
</dbReference>
<dbReference type="AlphaFoldDB" id="A0A917H4A4"/>
<dbReference type="Gene3D" id="3.40.10.10">
    <property type="entry name" value="DNA Methylphosphotriester Repair Domain"/>
    <property type="match status" value="1"/>
</dbReference>
<keyword evidence="2" id="KW-0489">Methyltransferase</keyword>
<dbReference type="InterPro" id="IPR018062">
    <property type="entry name" value="HTH_AraC-typ_CS"/>
</dbReference>
<evidence type="ECO:0000256" key="8">
    <source>
        <dbReference type="ARBA" id="ARBA00023125"/>
    </source>
</evidence>
<dbReference type="GO" id="GO:0008270">
    <property type="term" value="F:zinc ion binding"/>
    <property type="evidence" value="ECO:0007669"/>
    <property type="project" value="InterPro"/>
</dbReference>
<dbReference type="Pfam" id="PF12833">
    <property type="entry name" value="HTH_18"/>
    <property type="match status" value="1"/>
</dbReference>
<evidence type="ECO:0000256" key="11">
    <source>
        <dbReference type="ARBA" id="ARBA00023204"/>
    </source>
</evidence>
<evidence type="ECO:0000256" key="7">
    <source>
        <dbReference type="ARBA" id="ARBA00023015"/>
    </source>
</evidence>
<protein>
    <submittedName>
        <fullName evidence="13">Bifunctional transcriptional activator/DNA repair enzyme AdaA</fullName>
    </submittedName>
</protein>
<name>A0A917H4A4_9BACL</name>
<feature type="domain" description="HTH araC/xylS-type" evidence="12">
    <location>
        <begin position="85"/>
        <end position="183"/>
    </location>
</feature>
<evidence type="ECO:0000256" key="9">
    <source>
        <dbReference type="ARBA" id="ARBA00023159"/>
    </source>
</evidence>
<dbReference type="InterPro" id="IPR020449">
    <property type="entry name" value="Tscrpt_reg_AraC-type_HTH"/>
</dbReference>
<comment type="cofactor">
    <cofactor evidence="1">
        <name>Zn(2+)</name>
        <dbReference type="ChEBI" id="CHEBI:29105"/>
    </cofactor>
</comment>
<dbReference type="SUPFAM" id="SSF46689">
    <property type="entry name" value="Homeodomain-like"/>
    <property type="match status" value="2"/>
</dbReference>
<evidence type="ECO:0000256" key="6">
    <source>
        <dbReference type="ARBA" id="ARBA00022833"/>
    </source>
</evidence>
<dbReference type="PANTHER" id="PTHR43280:SF28">
    <property type="entry name" value="HTH-TYPE TRANSCRIPTIONAL ACTIVATOR RHAS"/>
    <property type="match status" value="1"/>
</dbReference>
<keyword evidence="5" id="KW-0227">DNA damage</keyword>
<keyword evidence="10" id="KW-0804">Transcription</keyword>
<dbReference type="InterPro" id="IPR016220">
    <property type="entry name" value="Me-P-triester_DNA_alkyl-Trfase"/>
</dbReference>
<keyword evidence="7" id="KW-0805">Transcription regulation</keyword>
<gene>
    <name evidence="13" type="primary">adaA</name>
    <name evidence="13" type="ORF">GCM10010918_22680</name>
</gene>
<dbReference type="RefSeq" id="WP_188889237.1">
    <property type="nucleotide sequence ID" value="NZ_BMHY01000003.1"/>
</dbReference>
<dbReference type="SMART" id="SM00342">
    <property type="entry name" value="HTH_ARAC"/>
    <property type="match status" value="1"/>
</dbReference>
<dbReference type="PANTHER" id="PTHR43280">
    <property type="entry name" value="ARAC-FAMILY TRANSCRIPTIONAL REGULATOR"/>
    <property type="match status" value="1"/>
</dbReference>
<keyword evidence="11" id="KW-0234">DNA repair</keyword>
<dbReference type="GO" id="GO:0008168">
    <property type="term" value="F:methyltransferase activity"/>
    <property type="evidence" value="ECO:0007669"/>
    <property type="project" value="UniProtKB-KW"/>
</dbReference>
<dbReference type="GO" id="GO:0032259">
    <property type="term" value="P:methylation"/>
    <property type="evidence" value="ECO:0007669"/>
    <property type="project" value="UniProtKB-KW"/>
</dbReference>
<evidence type="ECO:0000256" key="5">
    <source>
        <dbReference type="ARBA" id="ARBA00022763"/>
    </source>
</evidence>
<dbReference type="Pfam" id="PF02805">
    <property type="entry name" value="Ada_Zn_binding"/>
    <property type="match status" value="1"/>
</dbReference>
<evidence type="ECO:0000256" key="10">
    <source>
        <dbReference type="ARBA" id="ARBA00023163"/>
    </source>
</evidence>
<dbReference type="SUPFAM" id="SSF57884">
    <property type="entry name" value="Ada DNA repair protein, N-terminal domain (N-Ada 10)"/>
    <property type="match status" value="1"/>
</dbReference>
<evidence type="ECO:0000256" key="1">
    <source>
        <dbReference type="ARBA" id="ARBA00001947"/>
    </source>
</evidence>
<dbReference type="PIRSF" id="PIRSF000408">
    <property type="entry name" value="Alkyltransferas_AdaA"/>
    <property type="match status" value="1"/>
</dbReference>
<dbReference type="Gene3D" id="1.10.10.60">
    <property type="entry name" value="Homeodomain-like"/>
    <property type="match status" value="1"/>
</dbReference>
<dbReference type="Proteomes" id="UP000600247">
    <property type="component" value="Unassembled WGS sequence"/>
</dbReference>
<keyword evidence="4" id="KW-0479">Metal-binding</keyword>
<evidence type="ECO:0000259" key="12">
    <source>
        <dbReference type="PROSITE" id="PS01124"/>
    </source>
</evidence>
<evidence type="ECO:0000313" key="14">
    <source>
        <dbReference type="Proteomes" id="UP000600247"/>
    </source>
</evidence>
<dbReference type="InterPro" id="IPR004026">
    <property type="entry name" value="Ada_DNA_repair_Zn-bd"/>
</dbReference>
<dbReference type="PROSITE" id="PS00041">
    <property type="entry name" value="HTH_ARAC_FAMILY_1"/>
    <property type="match status" value="1"/>
</dbReference>
<dbReference type="InterPro" id="IPR009057">
    <property type="entry name" value="Homeodomain-like_sf"/>
</dbReference>
<evidence type="ECO:0000256" key="2">
    <source>
        <dbReference type="ARBA" id="ARBA00022603"/>
    </source>
</evidence>
<dbReference type="PROSITE" id="PS01124">
    <property type="entry name" value="HTH_ARAC_FAMILY_2"/>
    <property type="match status" value="1"/>
</dbReference>
<dbReference type="GO" id="GO:0003700">
    <property type="term" value="F:DNA-binding transcription factor activity"/>
    <property type="evidence" value="ECO:0007669"/>
    <property type="project" value="InterPro"/>
</dbReference>